<proteinExistence type="predicted"/>
<comment type="caution">
    <text evidence="1">The sequence shown here is derived from an EMBL/GenBank/DDBJ whole genome shotgun (WGS) entry which is preliminary data.</text>
</comment>
<dbReference type="Proteomes" id="UP000663868">
    <property type="component" value="Unassembled WGS sequence"/>
</dbReference>
<protein>
    <submittedName>
        <fullName evidence="1">Uncharacterized protein</fullName>
    </submittedName>
</protein>
<evidence type="ECO:0000313" key="2">
    <source>
        <dbReference type="Proteomes" id="UP000663868"/>
    </source>
</evidence>
<reference evidence="1" key="1">
    <citation type="submission" date="2021-02" db="EMBL/GenBank/DDBJ databases">
        <authorList>
            <person name="Nowell W R."/>
        </authorList>
    </citation>
    <scope>NUCLEOTIDE SEQUENCE</scope>
</reference>
<evidence type="ECO:0000313" key="1">
    <source>
        <dbReference type="EMBL" id="CAF4263925.1"/>
    </source>
</evidence>
<dbReference type="EMBL" id="CAJOBB010011625">
    <property type="protein sequence ID" value="CAF4263925.1"/>
    <property type="molecule type" value="Genomic_DNA"/>
</dbReference>
<gene>
    <name evidence="1" type="ORF">KXQ929_LOCUS43502</name>
</gene>
<sequence>MNLKYIRSDLPWSLRFDERINSADSQKYNTELETIARRHGFEQFINSETL</sequence>
<organism evidence="1 2">
    <name type="scientific">Adineta steineri</name>
    <dbReference type="NCBI Taxonomy" id="433720"/>
    <lineage>
        <taxon>Eukaryota</taxon>
        <taxon>Metazoa</taxon>
        <taxon>Spiralia</taxon>
        <taxon>Gnathifera</taxon>
        <taxon>Rotifera</taxon>
        <taxon>Eurotatoria</taxon>
        <taxon>Bdelloidea</taxon>
        <taxon>Adinetida</taxon>
        <taxon>Adinetidae</taxon>
        <taxon>Adineta</taxon>
    </lineage>
</organism>
<accession>A0A820FIF4</accession>
<name>A0A820FIF4_9BILA</name>
<dbReference type="AlphaFoldDB" id="A0A820FIF4"/>
<feature type="non-terminal residue" evidence="1">
    <location>
        <position position="1"/>
    </location>
</feature>